<dbReference type="InterPro" id="IPR011043">
    <property type="entry name" value="Gal_Oxase/kelch_b-propeller"/>
</dbReference>
<keyword evidence="2" id="KW-0677">Repeat</keyword>
<dbReference type="OrthoDB" id="10251809at2759"/>
<dbReference type="Proteomes" id="UP000800041">
    <property type="component" value="Unassembled WGS sequence"/>
</dbReference>
<organism evidence="6 7">
    <name type="scientific">Aulographum hederae CBS 113979</name>
    <dbReference type="NCBI Taxonomy" id="1176131"/>
    <lineage>
        <taxon>Eukaryota</taxon>
        <taxon>Fungi</taxon>
        <taxon>Dikarya</taxon>
        <taxon>Ascomycota</taxon>
        <taxon>Pezizomycotina</taxon>
        <taxon>Dothideomycetes</taxon>
        <taxon>Pleosporomycetidae</taxon>
        <taxon>Aulographales</taxon>
        <taxon>Aulographaceae</taxon>
    </lineage>
</organism>
<feature type="region of interest" description="Disordered" evidence="3">
    <location>
        <begin position="470"/>
        <end position="491"/>
    </location>
</feature>
<keyword evidence="4" id="KW-0472">Membrane</keyword>
<feature type="compositionally biased region" description="Low complexity" evidence="3">
    <location>
        <begin position="544"/>
        <end position="554"/>
    </location>
</feature>
<protein>
    <recommendedName>
        <fullName evidence="8">Kelch repeat protein</fullName>
    </recommendedName>
</protein>
<evidence type="ECO:0000256" key="2">
    <source>
        <dbReference type="ARBA" id="ARBA00022737"/>
    </source>
</evidence>
<accession>A0A6G1H2G6</accession>
<keyword evidence="1" id="KW-0880">Kelch repeat</keyword>
<evidence type="ECO:0000313" key="6">
    <source>
        <dbReference type="EMBL" id="KAF1987247.1"/>
    </source>
</evidence>
<feature type="compositionally biased region" description="Polar residues" evidence="3">
    <location>
        <begin position="529"/>
        <end position="543"/>
    </location>
</feature>
<evidence type="ECO:0000256" key="1">
    <source>
        <dbReference type="ARBA" id="ARBA00022441"/>
    </source>
</evidence>
<reference evidence="6" key="1">
    <citation type="journal article" date="2020" name="Stud. Mycol.">
        <title>101 Dothideomycetes genomes: a test case for predicting lifestyles and emergence of pathogens.</title>
        <authorList>
            <person name="Haridas S."/>
            <person name="Albert R."/>
            <person name="Binder M."/>
            <person name="Bloem J."/>
            <person name="Labutti K."/>
            <person name="Salamov A."/>
            <person name="Andreopoulos B."/>
            <person name="Baker S."/>
            <person name="Barry K."/>
            <person name="Bills G."/>
            <person name="Bluhm B."/>
            <person name="Cannon C."/>
            <person name="Castanera R."/>
            <person name="Culley D."/>
            <person name="Daum C."/>
            <person name="Ezra D."/>
            <person name="Gonzalez J."/>
            <person name="Henrissat B."/>
            <person name="Kuo A."/>
            <person name="Liang C."/>
            <person name="Lipzen A."/>
            <person name="Lutzoni F."/>
            <person name="Magnuson J."/>
            <person name="Mondo S."/>
            <person name="Nolan M."/>
            <person name="Ohm R."/>
            <person name="Pangilinan J."/>
            <person name="Park H.-J."/>
            <person name="Ramirez L."/>
            <person name="Alfaro M."/>
            <person name="Sun H."/>
            <person name="Tritt A."/>
            <person name="Yoshinaga Y."/>
            <person name="Zwiers L.-H."/>
            <person name="Turgeon B."/>
            <person name="Goodwin S."/>
            <person name="Spatafora J."/>
            <person name="Crous P."/>
            <person name="Grigoriev I."/>
        </authorList>
    </citation>
    <scope>NUCLEOTIDE SEQUENCE</scope>
    <source>
        <strain evidence="6">CBS 113979</strain>
    </source>
</reference>
<dbReference type="SUPFAM" id="SSF50965">
    <property type="entry name" value="Galactose oxidase, central domain"/>
    <property type="match status" value="1"/>
</dbReference>
<feature type="region of interest" description="Disordered" evidence="3">
    <location>
        <begin position="162"/>
        <end position="188"/>
    </location>
</feature>
<dbReference type="EMBL" id="ML977153">
    <property type="protein sequence ID" value="KAF1987247.1"/>
    <property type="molecule type" value="Genomic_DNA"/>
</dbReference>
<feature type="signal peptide" evidence="5">
    <location>
        <begin position="1"/>
        <end position="20"/>
    </location>
</feature>
<name>A0A6G1H2G6_9PEZI</name>
<keyword evidence="4" id="KW-1133">Transmembrane helix</keyword>
<dbReference type="Gene3D" id="2.120.10.80">
    <property type="entry name" value="Kelch-type beta propeller"/>
    <property type="match status" value="1"/>
</dbReference>
<feature type="chain" id="PRO_5026327059" description="Kelch repeat protein" evidence="5">
    <location>
        <begin position="21"/>
        <end position="574"/>
    </location>
</feature>
<dbReference type="AlphaFoldDB" id="A0A6G1H2G6"/>
<dbReference type="PANTHER" id="PTHR46093">
    <property type="entry name" value="ACYL-COA-BINDING DOMAIN-CONTAINING PROTEIN 5"/>
    <property type="match status" value="1"/>
</dbReference>
<dbReference type="PANTHER" id="PTHR46093:SF18">
    <property type="entry name" value="FIBRONECTIN TYPE-III DOMAIN-CONTAINING PROTEIN"/>
    <property type="match status" value="1"/>
</dbReference>
<feature type="compositionally biased region" description="Low complexity" evidence="3">
    <location>
        <begin position="478"/>
        <end position="490"/>
    </location>
</feature>
<keyword evidence="5" id="KW-0732">Signal</keyword>
<evidence type="ECO:0000256" key="5">
    <source>
        <dbReference type="SAM" id="SignalP"/>
    </source>
</evidence>
<feature type="transmembrane region" description="Helical" evidence="4">
    <location>
        <begin position="496"/>
        <end position="521"/>
    </location>
</feature>
<dbReference type="InterPro" id="IPR015915">
    <property type="entry name" value="Kelch-typ_b-propeller"/>
</dbReference>
<gene>
    <name evidence="6" type="ORF">K402DRAFT_55465</name>
</gene>
<sequence length="574" mass="62057">MFFILLSVICFVLFDRSARAASSSEVSDNPTAANFLRRAFHGARVLGNFLFIDGGQFSQLINGEVDVGQGEYGANSRANVNHSWCEDNVTLSIDLRESWTNSSLVIKTISKHSAPVFDNPKLWTSPDGTSFYLWSGLLNSLGPTVPPPASSLWKFTSDESGSGSWSQETIDYAHPSSDSSEQPSRPDGFGCGITLGDTGYYVGGRVSAKSDPYEINGYFQKTTTSYNMTSGVWNNKLYTKIGTTGAIIGASAGGVSAIGLDGRPLIVLIGGRDPGTDAKAKPANYISFDNVTLYDPYIDRWYAQKASGEIPAFRELFCAVTVPGDNGTFEIFIYGGVNQMNWEVYADMYILTIPGFVWFKVPARRVRAKRHGHTCEPVGGRQLMSIGGIDNPQDGKNYWYDWTIPDSFIQGIGVFDMTALTWKSGYDADAAPYQSPTVVKDWYSRGNQDSVQWQSLEIARMFIQDIPVSVNPTPAPTSPGSTSANSSTTSLSDKDAIGLGVGLGVGLPGLLGTFLGVWITWRQYRRKTGSGSAHHSDQSLAQLSGSPPSSGTPTQTNENISSVPTTASHQLSPP</sequence>
<feature type="region of interest" description="Disordered" evidence="3">
    <location>
        <begin position="529"/>
        <end position="574"/>
    </location>
</feature>
<evidence type="ECO:0008006" key="8">
    <source>
        <dbReference type="Google" id="ProtNLM"/>
    </source>
</evidence>
<proteinExistence type="predicted"/>
<evidence type="ECO:0000313" key="7">
    <source>
        <dbReference type="Proteomes" id="UP000800041"/>
    </source>
</evidence>
<keyword evidence="7" id="KW-1185">Reference proteome</keyword>
<keyword evidence="4" id="KW-0812">Transmembrane</keyword>
<feature type="compositionally biased region" description="Polar residues" evidence="3">
    <location>
        <begin position="555"/>
        <end position="574"/>
    </location>
</feature>
<evidence type="ECO:0000256" key="4">
    <source>
        <dbReference type="SAM" id="Phobius"/>
    </source>
</evidence>
<evidence type="ECO:0000256" key="3">
    <source>
        <dbReference type="SAM" id="MobiDB-lite"/>
    </source>
</evidence>